<comment type="caution">
    <text evidence="1">The sequence shown here is derived from an EMBL/GenBank/DDBJ whole genome shotgun (WGS) entry which is preliminary data.</text>
</comment>
<reference evidence="1 2" key="1">
    <citation type="submission" date="2018-12" db="EMBL/GenBank/DDBJ databases">
        <title>Vibrio sp. isolated from China Sea.</title>
        <authorList>
            <person name="Li Y."/>
        </authorList>
    </citation>
    <scope>NUCLEOTIDE SEQUENCE [LARGE SCALE GENOMIC DNA]</scope>
    <source>
        <strain evidence="1 2">BEI207</strain>
    </source>
</reference>
<sequence>MAKRLCKMNRKQIAENLGDIHRLVVEPKFVCRSCARSSSDNASLCKPAAIPPQACQDKPISEQQKCGLLIEALPKPQQSPQKAEAVRRIVDRVKHKAQQDKSVVREDSIEATALELVDKKAIKKAKKAAKKQFKQQKKLIKLAKKQHKLMKKQRKLEASIEYSQKQLAVIPQESSACKGANLH</sequence>
<protein>
    <submittedName>
        <fullName evidence="1">Uncharacterized protein</fullName>
    </submittedName>
</protein>
<name>A0A432CSP5_9VIBR</name>
<organism evidence="1 2">
    <name type="scientific">Vibrio aquaticus</name>
    <dbReference type="NCBI Taxonomy" id="2496559"/>
    <lineage>
        <taxon>Bacteria</taxon>
        <taxon>Pseudomonadati</taxon>
        <taxon>Pseudomonadota</taxon>
        <taxon>Gammaproteobacteria</taxon>
        <taxon>Vibrionales</taxon>
        <taxon>Vibrionaceae</taxon>
        <taxon>Vibrio</taxon>
    </lineage>
</organism>
<dbReference type="EMBL" id="RXZH01000010">
    <property type="protein sequence ID" value="RTZ14181.1"/>
    <property type="molecule type" value="Genomic_DNA"/>
</dbReference>
<dbReference type="Proteomes" id="UP000268973">
    <property type="component" value="Unassembled WGS sequence"/>
</dbReference>
<dbReference type="AlphaFoldDB" id="A0A432CSP5"/>
<gene>
    <name evidence="1" type="ORF">EJ063_17175</name>
</gene>
<accession>A0A432CSP5</accession>
<evidence type="ECO:0000313" key="2">
    <source>
        <dbReference type="Proteomes" id="UP000268973"/>
    </source>
</evidence>
<keyword evidence="2" id="KW-1185">Reference proteome</keyword>
<evidence type="ECO:0000313" key="1">
    <source>
        <dbReference type="EMBL" id="RTZ14181.1"/>
    </source>
</evidence>
<proteinExistence type="predicted"/>
<dbReference type="RefSeq" id="WP_126575556.1">
    <property type="nucleotide sequence ID" value="NZ_RXZH01000010.1"/>
</dbReference>
<dbReference type="OrthoDB" id="5879506at2"/>